<dbReference type="AlphaFoldDB" id="I1I630"/>
<evidence type="ECO:0000313" key="8">
    <source>
        <dbReference type="EMBL" id="KQJ97765.1"/>
    </source>
</evidence>
<dbReference type="InterPro" id="IPR007112">
    <property type="entry name" value="Expansin/allergen_DPBB_dom"/>
</dbReference>
<dbReference type="OMA" id="NCANWRP"/>
<feature type="domain" description="Expansin-like CBD" evidence="7">
    <location>
        <begin position="181"/>
        <end position="263"/>
    </location>
</feature>
<sequence>MAGVFTGALVAILFSMLVNRSAANYYGAQASPARSYSSAWLPAKATWYGAPTGAGPANGGGACAYSNNNLYPILSMNACGNQPLFMDGAGCGTCYEIKCDYKNNRACSGQPKRVTITDMNYNNIAQYYFDLSGTAFGAMAKYGQNENLRRAGILDIQFRRVPCNYQGMNINFRVERGSNNNYLAVLVQHANKDGNVVQVDLKDSGSYGSWTPMKRSWGAIWRMDTGRPLKAPFSFRMRSEFGATKVAYQVIPVNWKGGNNYWSNVQY</sequence>
<evidence type="ECO:0008006" key="11">
    <source>
        <dbReference type="Google" id="ProtNLM"/>
    </source>
</evidence>
<dbReference type="InterPro" id="IPR005795">
    <property type="entry name" value="LolPI"/>
</dbReference>
<protein>
    <recommendedName>
        <fullName evidence="11">Expansin-like EG45 domain-containing protein</fullName>
    </recommendedName>
</protein>
<dbReference type="GO" id="GO:0005576">
    <property type="term" value="C:extracellular region"/>
    <property type="evidence" value="ECO:0007669"/>
    <property type="project" value="UniProtKB-SubCell"/>
</dbReference>
<gene>
    <name evidence="9" type="primary">LOC100842257</name>
    <name evidence="8" type="ORF">BRADI_3g33130v3</name>
</gene>
<dbReference type="SUPFAM" id="SSF49590">
    <property type="entry name" value="PHL pollen allergen"/>
    <property type="match status" value="1"/>
</dbReference>
<keyword evidence="4 5" id="KW-0732">Signal</keyword>
<dbReference type="SMART" id="SM00837">
    <property type="entry name" value="DPBB_1"/>
    <property type="match status" value="1"/>
</dbReference>
<reference evidence="9" key="3">
    <citation type="submission" date="2018-08" db="UniProtKB">
        <authorList>
            <consortium name="EnsemblPlants"/>
        </authorList>
    </citation>
    <scope>IDENTIFICATION</scope>
    <source>
        <strain evidence="9">cv. Bd21</strain>
    </source>
</reference>
<evidence type="ECO:0000256" key="5">
    <source>
        <dbReference type="SAM" id="SignalP"/>
    </source>
</evidence>
<feature type="chain" id="PRO_5014095083" description="Expansin-like EG45 domain-containing protein" evidence="5">
    <location>
        <begin position="24"/>
        <end position="267"/>
    </location>
</feature>
<dbReference type="GeneID" id="100842257"/>
<dbReference type="PROSITE" id="PS50842">
    <property type="entry name" value="EXPANSIN_EG45"/>
    <property type="match status" value="1"/>
</dbReference>
<evidence type="ECO:0000259" key="6">
    <source>
        <dbReference type="PROSITE" id="PS50842"/>
    </source>
</evidence>
<evidence type="ECO:0000313" key="10">
    <source>
        <dbReference type="Proteomes" id="UP000008810"/>
    </source>
</evidence>
<evidence type="ECO:0000256" key="1">
    <source>
        <dbReference type="ARBA" id="ARBA00004613"/>
    </source>
</evidence>
<dbReference type="KEGG" id="bdi:100842257"/>
<evidence type="ECO:0000256" key="2">
    <source>
        <dbReference type="ARBA" id="ARBA00005650"/>
    </source>
</evidence>
<keyword evidence="10" id="KW-1185">Reference proteome</keyword>
<comment type="subcellular location">
    <subcellularLocation>
        <location evidence="1">Secreted</location>
    </subcellularLocation>
</comment>
<evidence type="ECO:0000256" key="4">
    <source>
        <dbReference type="ARBA" id="ARBA00022729"/>
    </source>
</evidence>
<dbReference type="RefSeq" id="XP_003574316.1">
    <property type="nucleotide sequence ID" value="XM_003574268.4"/>
</dbReference>
<dbReference type="Gramene" id="KQJ97765">
    <property type="protein sequence ID" value="KQJ97765"/>
    <property type="gene ID" value="BRADI_3g33130v3"/>
</dbReference>
<dbReference type="EMBL" id="CM000882">
    <property type="protein sequence ID" value="KQJ97765.1"/>
    <property type="molecule type" value="Genomic_DNA"/>
</dbReference>
<dbReference type="Proteomes" id="UP000008810">
    <property type="component" value="Chromosome 3"/>
</dbReference>
<keyword evidence="3" id="KW-0964">Secreted</keyword>
<dbReference type="OrthoDB" id="406505at2759"/>
<reference evidence="8" key="2">
    <citation type="submission" date="2017-06" db="EMBL/GenBank/DDBJ databases">
        <title>WGS assembly of Brachypodium distachyon.</title>
        <authorList>
            <consortium name="The International Brachypodium Initiative"/>
            <person name="Lucas S."/>
            <person name="Harmon-Smith M."/>
            <person name="Lail K."/>
            <person name="Tice H."/>
            <person name="Grimwood J."/>
            <person name="Bruce D."/>
            <person name="Barry K."/>
            <person name="Shu S."/>
            <person name="Lindquist E."/>
            <person name="Wang M."/>
            <person name="Pitluck S."/>
            <person name="Vogel J.P."/>
            <person name="Garvin D.F."/>
            <person name="Mockler T.C."/>
            <person name="Schmutz J."/>
            <person name="Rokhsar D."/>
            <person name="Bevan M.W."/>
        </authorList>
    </citation>
    <scope>NUCLEOTIDE SEQUENCE</scope>
    <source>
        <strain evidence="8">Bd21</strain>
    </source>
</reference>
<dbReference type="InterPro" id="IPR007118">
    <property type="entry name" value="Expan_Lol_pI"/>
</dbReference>
<dbReference type="InterPro" id="IPR036749">
    <property type="entry name" value="Expansin_CBD_sf"/>
</dbReference>
<proteinExistence type="inferred from homology"/>
<dbReference type="SUPFAM" id="SSF50685">
    <property type="entry name" value="Barwin-like endoglucanases"/>
    <property type="match status" value="1"/>
</dbReference>
<dbReference type="InterPro" id="IPR009009">
    <property type="entry name" value="RlpA-like_DPBB"/>
</dbReference>
<organism evidence="8">
    <name type="scientific">Brachypodium distachyon</name>
    <name type="common">Purple false brome</name>
    <name type="synonym">Trachynia distachya</name>
    <dbReference type="NCBI Taxonomy" id="15368"/>
    <lineage>
        <taxon>Eukaryota</taxon>
        <taxon>Viridiplantae</taxon>
        <taxon>Streptophyta</taxon>
        <taxon>Embryophyta</taxon>
        <taxon>Tracheophyta</taxon>
        <taxon>Spermatophyta</taxon>
        <taxon>Magnoliopsida</taxon>
        <taxon>Liliopsida</taxon>
        <taxon>Poales</taxon>
        <taxon>Poaceae</taxon>
        <taxon>BOP clade</taxon>
        <taxon>Pooideae</taxon>
        <taxon>Stipodae</taxon>
        <taxon>Brachypodieae</taxon>
        <taxon>Brachypodium</taxon>
    </lineage>
</organism>
<feature type="signal peptide" evidence="5">
    <location>
        <begin position="1"/>
        <end position="23"/>
    </location>
</feature>
<dbReference type="Pfam" id="PF01357">
    <property type="entry name" value="Expansin_C"/>
    <property type="match status" value="1"/>
</dbReference>
<reference evidence="8 9" key="1">
    <citation type="journal article" date="2010" name="Nature">
        <title>Genome sequencing and analysis of the model grass Brachypodium distachyon.</title>
        <authorList>
            <consortium name="International Brachypodium Initiative"/>
        </authorList>
    </citation>
    <scope>NUCLEOTIDE SEQUENCE [LARGE SCALE GENOMIC DNA]</scope>
    <source>
        <strain evidence="8">Bd21</strain>
        <strain evidence="9">cv. Bd21</strain>
    </source>
</reference>
<evidence type="ECO:0000259" key="7">
    <source>
        <dbReference type="PROSITE" id="PS50843"/>
    </source>
</evidence>
<comment type="similarity">
    <text evidence="2">Belongs to the expansin family. Expansin B subfamily.</text>
</comment>
<evidence type="ECO:0000313" key="9">
    <source>
        <dbReference type="EnsemblPlants" id="KQJ97765"/>
    </source>
</evidence>
<dbReference type="EnsemblPlants" id="KQJ97765">
    <property type="protein sequence ID" value="KQJ97765"/>
    <property type="gene ID" value="BRADI_3g33130v3"/>
</dbReference>
<dbReference type="Gene3D" id="2.40.40.10">
    <property type="entry name" value="RlpA-like domain"/>
    <property type="match status" value="1"/>
</dbReference>
<dbReference type="PANTHER" id="PTHR31692:SF19">
    <property type="entry name" value="EXPANSIN-B2"/>
    <property type="match status" value="1"/>
</dbReference>
<dbReference type="InterPro" id="IPR036908">
    <property type="entry name" value="RlpA-like_sf"/>
</dbReference>
<dbReference type="InterPro" id="IPR007117">
    <property type="entry name" value="Expansin_CBD"/>
</dbReference>
<dbReference type="PRINTS" id="PR01225">
    <property type="entry name" value="EXPANSNFAMLY"/>
</dbReference>
<accession>I1I630</accession>
<dbReference type="PANTHER" id="PTHR31692">
    <property type="entry name" value="EXPANSIN-B3"/>
    <property type="match status" value="1"/>
</dbReference>
<evidence type="ECO:0000256" key="3">
    <source>
        <dbReference type="ARBA" id="ARBA00022525"/>
    </source>
</evidence>
<dbReference type="PRINTS" id="PR00829">
    <property type="entry name" value="LOLP1ALLERGN"/>
</dbReference>
<name>I1I630_BRADI</name>
<dbReference type="Gene3D" id="2.60.40.760">
    <property type="entry name" value="Expansin, cellulose-binding-like domain"/>
    <property type="match status" value="1"/>
</dbReference>
<feature type="domain" description="Expansin-like EG45" evidence="6">
    <location>
        <begin position="60"/>
        <end position="168"/>
    </location>
</feature>
<dbReference type="Pfam" id="PF03330">
    <property type="entry name" value="DPBB_1"/>
    <property type="match status" value="1"/>
</dbReference>
<dbReference type="HOGENOM" id="CLU_027462_1_0_1"/>
<dbReference type="PROSITE" id="PS50843">
    <property type="entry name" value="EXPANSIN_CBD"/>
    <property type="match status" value="1"/>
</dbReference>